<keyword evidence="3" id="KW-1185">Reference proteome</keyword>
<gene>
    <name evidence="2" type="ORF">GCM10022247_03560</name>
</gene>
<keyword evidence="1" id="KW-0812">Transmembrane</keyword>
<dbReference type="EMBL" id="BAABAL010000003">
    <property type="protein sequence ID" value="GAA3988408.1"/>
    <property type="molecule type" value="Genomic_DNA"/>
</dbReference>
<proteinExistence type="predicted"/>
<keyword evidence="1" id="KW-0472">Membrane</keyword>
<evidence type="ECO:0000256" key="1">
    <source>
        <dbReference type="SAM" id="Phobius"/>
    </source>
</evidence>
<evidence type="ECO:0000313" key="2">
    <source>
        <dbReference type="EMBL" id="GAA3988408.1"/>
    </source>
</evidence>
<name>A0ABP7QUX3_9PSEU</name>
<feature type="transmembrane region" description="Helical" evidence="1">
    <location>
        <begin position="115"/>
        <end position="134"/>
    </location>
</feature>
<accession>A0ABP7QUX3</accession>
<organism evidence="2 3">
    <name type="scientific">Allokutzneria multivorans</name>
    <dbReference type="NCBI Taxonomy" id="1142134"/>
    <lineage>
        <taxon>Bacteria</taxon>
        <taxon>Bacillati</taxon>
        <taxon>Actinomycetota</taxon>
        <taxon>Actinomycetes</taxon>
        <taxon>Pseudonocardiales</taxon>
        <taxon>Pseudonocardiaceae</taxon>
        <taxon>Allokutzneria</taxon>
    </lineage>
</organism>
<evidence type="ECO:0008006" key="4">
    <source>
        <dbReference type="Google" id="ProtNLM"/>
    </source>
</evidence>
<comment type="caution">
    <text evidence="2">The sequence shown here is derived from an EMBL/GenBank/DDBJ whole genome shotgun (WGS) entry which is preliminary data.</text>
</comment>
<protein>
    <recommendedName>
        <fullName evidence="4">Integral membrane protein</fullName>
    </recommendedName>
</protein>
<feature type="transmembrane region" description="Helical" evidence="1">
    <location>
        <begin position="7"/>
        <end position="25"/>
    </location>
</feature>
<dbReference type="Proteomes" id="UP001501747">
    <property type="component" value="Unassembled WGS sequence"/>
</dbReference>
<keyword evidence="1" id="KW-1133">Transmembrane helix</keyword>
<dbReference type="RefSeq" id="WP_344870665.1">
    <property type="nucleotide sequence ID" value="NZ_BAABAL010000003.1"/>
</dbReference>
<feature type="transmembrane region" description="Helical" evidence="1">
    <location>
        <begin position="87"/>
        <end position="109"/>
    </location>
</feature>
<evidence type="ECO:0000313" key="3">
    <source>
        <dbReference type="Proteomes" id="UP001501747"/>
    </source>
</evidence>
<reference evidence="3" key="1">
    <citation type="journal article" date="2019" name="Int. J. Syst. Evol. Microbiol.">
        <title>The Global Catalogue of Microorganisms (GCM) 10K type strain sequencing project: providing services to taxonomists for standard genome sequencing and annotation.</title>
        <authorList>
            <consortium name="The Broad Institute Genomics Platform"/>
            <consortium name="The Broad Institute Genome Sequencing Center for Infectious Disease"/>
            <person name="Wu L."/>
            <person name="Ma J."/>
        </authorList>
    </citation>
    <scope>NUCLEOTIDE SEQUENCE [LARGE SCALE GENOMIC DNA]</scope>
    <source>
        <strain evidence="3">JCM 17342</strain>
    </source>
</reference>
<sequence length="142" mass="15086">MAIEEKRAWIMAVVAVAGYASYLLLVLGRWDGGALAEARYADALLWTVGAAVVAAIALNILVAVTGEPGSTLRDQRDREIERFGDHVGNAFVVIGALAALLMALGGLAHFWIANVIYLGFVLSAVLGSAARIAAYREGFQPW</sequence>
<feature type="transmembrane region" description="Helical" evidence="1">
    <location>
        <begin position="45"/>
        <end position="66"/>
    </location>
</feature>